<sequence>MRPVLLSTHHHLPTTAGNTMWMKTPVHCAPAPLKWNPHFELPLDLERSIFETAAFDHPSTIPNLMLVAWRVKAWIEPQLYRMVSTTHPRSAHLPVAPFHILSRDVAYKCRSVFRAVNYVFLYTTKDTSNVDGILAACTSLTDLFLYVPRRGNVPTLASMPFLRRLVIQPRTLLAFDTDHPVFRNLTHLELLDIFASAEAEEACTKLRLMPRLTHLALNSIEIYHALSPSLEALDHLRCMVLLSSEERRKMGVDEVPAPLAEDERFVWIGQMQTDSYEDWLRSAHTGETYWAVADAFIAARRAGKIDRSCYSICNEDRSWRI</sequence>
<dbReference type="SUPFAM" id="SSF52058">
    <property type="entry name" value="L domain-like"/>
    <property type="match status" value="1"/>
</dbReference>
<evidence type="ECO:0000313" key="2">
    <source>
        <dbReference type="Proteomes" id="UP001215598"/>
    </source>
</evidence>
<evidence type="ECO:0000313" key="1">
    <source>
        <dbReference type="EMBL" id="KAJ7713066.1"/>
    </source>
</evidence>
<gene>
    <name evidence="1" type="ORF">B0H16DRAFT_550236</name>
</gene>
<comment type="caution">
    <text evidence="1">The sequence shown here is derived from an EMBL/GenBank/DDBJ whole genome shotgun (WGS) entry which is preliminary data.</text>
</comment>
<accession>A0AAD7H6G5</accession>
<dbReference type="InterPro" id="IPR032675">
    <property type="entry name" value="LRR_dom_sf"/>
</dbReference>
<dbReference type="EMBL" id="JARKIB010000352">
    <property type="protein sequence ID" value="KAJ7713066.1"/>
    <property type="molecule type" value="Genomic_DNA"/>
</dbReference>
<keyword evidence="2" id="KW-1185">Reference proteome</keyword>
<proteinExistence type="predicted"/>
<dbReference type="AlphaFoldDB" id="A0AAD7H6G5"/>
<organism evidence="1 2">
    <name type="scientific">Mycena metata</name>
    <dbReference type="NCBI Taxonomy" id="1033252"/>
    <lineage>
        <taxon>Eukaryota</taxon>
        <taxon>Fungi</taxon>
        <taxon>Dikarya</taxon>
        <taxon>Basidiomycota</taxon>
        <taxon>Agaricomycotina</taxon>
        <taxon>Agaricomycetes</taxon>
        <taxon>Agaricomycetidae</taxon>
        <taxon>Agaricales</taxon>
        <taxon>Marasmiineae</taxon>
        <taxon>Mycenaceae</taxon>
        <taxon>Mycena</taxon>
    </lineage>
</organism>
<reference evidence="1" key="1">
    <citation type="submission" date="2023-03" db="EMBL/GenBank/DDBJ databases">
        <title>Massive genome expansion in bonnet fungi (Mycena s.s.) driven by repeated elements and novel gene families across ecological guilds.</title>
        <authorList>
            <consortium name="Lawrence Berkeley National Laboratory"/>
            <person name="Harder C.B."/>
            <person name="Miyauchi S."/>
            <person name="Viragh M."/>
            <person name="Kuo A."/>
            <person name="Thoen E."/>
            <person name="Andreopoulos B."/>
            <person name="Lu D."/>
            <person name="Skrede I."/>
            <person name="Drula E."/>
            <person name="Henrissat B."/>
            <person name="Morin E."/>
            <person name="Kohler A."/>
            <person name="Barry K."/>
            <person name="LaButti K."/>
            <person name="Morin E."/>
            <person name="Salamov A."/>
            <person name="Lipzen A."/>
            <person name="Mereny Z."/>
            <person name="Hegedus B."/>
            <person name="Baldrian P."/>
            <person name="Stursova M."/>
            <person name="Weitz H."/>
            <person name="Taylor A."/>
            <person name="Grigoriev I.V."/>
            <person name="Nagy L.G."/>
            <person name="Martin F."/>
            <person name="Kauserud H."/>
        </authorList>
    </citation>
    <scope>NUCLEOTIDE SEQUENCE</scope>
    <source>
        <strain evidence="1">CBHHK182m</strain>
    </source>
</reference>
<dbReference type="Gene3D" id="3.80.10.10">
    <property type="entry name" value="Ribonuclease Inhibitor"/>
    <property type="match status" value="1"/>
</dbReference>
<protein>
    <submittedName>
        <fullName evidence="1">Uncharacterized protein</fullName>
    </submittedName>
</protein>
<name>A0AAD7H6G5_9AGAR</name>
<dbReference type="Proteomes" id="UP001215598">
    <property type="component" value="Unassembled WGS sequence"/>
</dbReference>